<organism evidence="2">
    <name type="scientific">Auxenochlorella protothecoides</name>
    <name type="common">Green microalga</name>
    <name type="synonym">Chlorella protothecoides</name>
    <dbReference type="NCBI Taxonomy" id="3075"/>
    <lineage>
        <taxon>Eukaryota</taxon>
        <taxon>Viridiplantae</taxon>
        <taxon>Chlorophyta</taxon>
        <taxon>core chlorophytes</taxon>
        <taxon>Trebouxiophyceae</taxon>
        <taxon>Chlorellales</taxon>
        <taxon>Chlorellaceae</taxon>
        <taxon>Auxenochlorella</taxon>
    </lineage>
</organism>
<evidence type="ECO:0000313" key="2">
    <source>
        <dbReference type="EMBL" id="JAT74413.1"/>
    </source>
</evidence>
<name>A0A1D2A634_AUXPR</name>
<accession>A0A1D2A634</accession>
<feature type="region of interest" description="Disordered" evidence="1">
    <location>
        <begin position="194"/>
        <end position="221"/>
    </location>
</feature>
<dbReference type="EMBL" id="GDKF01004209">
    <property type="protein sequence ID" value="JAT74413.1"/>
    <property type="molecule type" value="Transcribed_RNA"/>
</dbReference>
<protein>
    <submittedName>
        <fullName evidence="2">Uncharacterized protein</fullName>
    </submittedName>
</protein>
<proteinExistence type="predicted"/>
<sequence>MVLTASEPPCRPCGRPFISSPVPRSLPRPCTRVNTSTSRIKAYELNERGARMAVRGMQVHAAESGASAVATQDTATRVTDDVEVVLQATASAPGGCELRIQSQLRGSEASPMAAFLMVAHHYEERARSLDIITSALLQKRPKILPRAVVRELAMAERAGTLAHPAMSLLGYASLRRLARPLLPELVEVLDEERAAAQTNKAPTVGDGSRGPGPATTGTRPRPLLSLQEQWEDRLRSALLAWYARKAPPKEAATDAVLMRFSSSQARGPAAEALPRLQLSLTARATGIVPRQVSHPASLSMLGHLVAAARKLERCAEPDLLPAMSRMALDGTLGMLRPPDAFELGVPTGDDAGATLAVPGSGRELELLRAALSALLCGDFGRRPGREAWFPRDARLRVRAVGPGCELEVGPGDTGAEPLRVALDAPRMWELVDCIDALAALFPAAFAELAPLPLTAASPVQGGLDSVVSRWLHWWRG</sequence>
<reference evidence="2" key="1">
    <citation type="submission" date="2015-08" db="EMBL/GenBank/DDBJ databases">
        <authorList>
            <person name="Babu N.S."/>
            <person name="Beckwith C.J."/>
            <person name="Beseler K.G."/>
            <person name="Brison A."/>
            <person name="Carone J.V."/>
            <person name="Caskin T.P."/>
            <person name="Diamond M."/>
            <person name="Durham M.E."/>
            <person name="Foxe J.M."/>
            <person name="Go M."/>
            <person name="Henderson B.A."/>
            <person name="Jones I.B."/>
            <person name="McGettigan J.A."/>
            <person name="Micheletti S.J."/>
            <person name="Nasrallah M.E."/>
            <person name="Ortiz D."/>
            <person name="Piller C.R."/>
            <person name="Privatt S.R."/>
            <person name="Schneider S.L."/>
            <person name="Sharp S."/>
            <person name="Smith T.C."/>
            <person name="Stanton J.D."/>
            <person name="Ullery H.E."/>
            <person name="Wilson R.J."/>
            <person name="Serrano M.G."/>
            <person name="Buck G."/>
            <person name="Lee V."/>
            <person name="Wang Y."/>
            <person name="Carvalho R."/>
            <person name="Voegtly L."/>
            <person name="Shi R."/>
            <person name="Duckworth R."/>
            <person name="Johnson A."/>
            <person name="Loviza R."/>
            <person name="Walstead R."/>
            <person name="Shah Z."/>
            <person name="Kiflezghi M."/>
            <person name="Wade K."/>
            <person name="Ball S.L."/>
            <person name="Bradley K.W."/>
            <person name="Asai D.J."/>
            <person name="Bowman C.A."/>
            <person name="Russell D.A."/>
            <person name="Pope W.H."/>
            <person name="Jacobs-Sera D."/>
            <person name="Hendrix R.W."/>
            <person name="Hatfull G.F."/>
        </authorList>
    </citation>
    <scope>NUCLEOTIDE SEQUENCE</scope>
</reference>
<gene>
    <name evidence="2" type="ORF">g.1876</name>
</gene>
<feature type="compositionally biased region" description="Low complexity" evidence="1">
    <location>
        <begin position="211"/>
        <end position="221"/>
    </location>
</feature>
<dbReference type="AlphaFoldDB" id="A0A1D2A634"/>
<evidence type="ECO:0000256" key="1">
    <source>
        <dbReference type="SAM" id="MobiDB-lite"/>
    </source>
</evidence>